<accession>A0ACB9Z8N9</accession>
<comment type="caution">
    <text evidence="1">The sequence shown here is derived from an EMBL/GenBank/DDBJ whole genome shotgun (WGS) entry which is preliminary data.</text>
</comment>
<dbReference type="Proteomes" id="UP001497700">
    <property type="component" value="Unassembled WGS sequence"/>
</dbReference>
<evidence type="ECO:0000313" key="2">
    <source>
        <dbReference type="Proteomes" id="UP001497700"/>
    </source>
</evidence>
<keyword evidence="2" id="KW-1185">Reference proteome</keyword>
<dbReference type="EMBL" id="MU393440">
    <property type="protein sequence ID" value="KAI4868149.1"/>
    <property type="molecule type" value="Genomic_DNA"/>
</dbReference>
<evidence type="ECO:0000313" key="1">
    <source>
        <dbReference type="EMBL" id="KAI4868149.1"/>
    </source>
</evidence>
<reference evidence="1 2" key="1">
    <citation type="journal article" date="2022" name="New Phytol.">
        <title>Ecological generalism drives hyperdiversity of secondary metabolite gene clusters in xylarialean endophytes.</title>
        <authorList>
            <person name="Franco M.E.E."/>
            <person name="Wisecaver J.H."/>
            <person name="Arnold A.E."/>
            <person name="Ju Y.M."/>
            <person name="Slot J.C."/>
            <person name="Ahrendt S."/>
            <person name="Moore L.P."/>
            <person name="Eastman K.E."/>
            <person name="Scott K."/>
            <person name="Konkel Z."/>
            <person name="Mondo S.J."/>
            <person name="Kuo A."/>
            <person name="Hayes R.D."/>
            <person name="Haridas S."/>
            <person name="Andreopoulos B."/>
            <person name="Riley R."/>
            <person name="LaButti K."/>
            <person name="Pangilinan J."/>
            <person name="Lipzen A."/>
            <person name="Amirebrahimi M."/>
            <person name="Yan J."/>
            <person name="Adam C."/>
            <person name="Keymanesh K."/>
            <person name="Ng V."/>
            <person name="Louie K."/>
            <person name="Northen T."/>
            <person name="Drula E."/>
            <person name="Henrissat B."/>
            <person name="Hsieh H.M."/>
            <person name="Youens-Clark K."/>
            <person name="Lutzoni F."/>
            <person name="Miadlikowska J."/>
            <person name="Eastwood D.C."/>
            <person name="Hamelin R.C."/>
            <person name="Grigoriev I.V."/>
            <person name="U'Ren J.M."/>
        </authorList>
    </citation>
    <scope>NUCLEOTIDE SEQUENCE [LARGE SCALE GENOMIC DNA]</scope>
    <source>
        <strain evidence="1 2">CBS 119005</strain>
    </source>
</reference>
<sequence length="134" mass="14888">MAMGQSTNIFTALIRTHHITSRKKLARVKKAAALYNVNVLVRSSGSPGIMYAEGVSEVAVSSWVNTVQTLRYKDFQCTWKPAANQMRSADQIQDGGFEEVTSVADFSGKMEQRGLGNWWRIGMGYRLSGDKPIQ</sequence>
<organism evidence="1 2">
    <name type="scientific">Hypoxylon rubiginosum</name>
    <dbReference type="NCBI Taxonomy" id="110542"/>
    <lineage>
        <taxon>Eukaryota</taxon>
        <taxon>Fungi</taxon>
        <taxon>Dikarya</taxon>
        <taxon>Ascomycota</taxon>
        <taxon>Pezizomycotina</taxon>
        <taxon>Sordariomycetes</taxon>
        <taxon>Xylariomycetidae</taxon>
        <taxon>Xylariales</taxon>
        <taxon>Hypoxylaceae</taxon>
        <taxon>Hypoxylon</taxon>
    </lineage>
</organism>
<gene>
    <name evidence="1" type="ORF">F4820DRAFT_150876</name>
</gene>
<proteinExistence type="predicted"/>
<name>A0ACB9Z8N9_9PEZI</name>
<protein>
    <submittedName>
        <fullName evidence="1">Uncharacterized protein</fullName>
    </submittedName>
</protein>